<dbReference type="SUPFAM" id="SSF103473">
    <property type="entry name" value="MFS general substrate transporter"/>
    <property type="match status" value="1"/>
</dbReference>
<keyword evidence="3 6" id="KW-0812">Transmembrane</keyword>
<feature type="transmembrane region" description="Helical" evidence="6">
    <location>
        <begin position="12"/>
        <end position="38"/>
    </location>
</feature>
<evidence type="ECO:0000256" key="5">
    <source>
        <dbReference type="ARBA" id="ARBA00023136"/>
    </source>
</evidence>
<dbReference type="PANTHER" id="PTHR23508:SF10">
    <property type="entry name" value="CARBOXYLIC ACID TRANSPORTER PROTEIN HOMOLOG"/>
    <property type="match status" value="1"/>
</dbReference>
<dbReference type="InterPro" id="IPR036259">
    <property type="entry name" value="MFS_trans_sf"/>
</dbReference>
<evidence type="ECO:0000313" key="9">
    <source>
        <dbReference type="Proteomes" id="UP000591941"/>
    </source>
</evidence>
<evidence type="ECO:0000256" key="4">
    <source>
        <dbReference type="ARBA" id="ARBA00022989"/>
    </source>
</evidence>
<feature type="transmembrane region" description="Helical" evidence="6">
    <location>
        <begin position="213"/>
        <end position="234"/>
    </location>
</feature>
<feature type="transmembrane region" description="Helical" evidence="6">
    <location>
        <begin position="307"/>
        <end position="333"/>
    </location>
</feature>
<keyword evidence="9" id="KW-1185">Reference proteome</keyword>
<keyword evidence="4 6" id="KW-1133">Transmembrane helix</keyword>
<proteinExistence type="predicted"/>
<reference evidence="8 9" key="1">
    <citation type="submission" date="2020-08" db="EMBL/GenBank/DDBJ databases">
        <title>Genomic Encyclopedia of Type Strains, Phase IV (KMG-IV): sequencing the most valuable type-strain genomes for metagenomic binning, comparative biology and taxonomic classification.</title>
        <authorList>
            <person name="Goeker M."/>
        </authorList>
    </citation>
    <scope>NUCLEOTIDE SEQUENCE [LARGE SCALE GENOMIC DNA]</scope>
    <source>
        <strain evidence="8 9">DSM 21255</strain>
    </source>
</reference>
<dbReference type="GeneID" id="93486493"/>
<keyword evidence="2" id="KW-0813">Transport</keyword>
<evidence type="ECO:0000256" key="2">
    <source>
        <dbReference type="ARBA" id="ARBA00022448"/>
    </source>
</evidence>
<evidence type="ECO:0000313" key="8">
    <source>
        <dbReference type="EMBL" id="MBB6478168.1"/>
    </source>
</evidence>
<dbReference type="AlphaFoldDB" id="A0A841R5X1"/>
<feature type="transmembrane region" description="Helical" evidence="6">
    <location>
        <begin position="102"/>
        <end position="122"/>
    </location>
</feature>
<dbReference type="GO" id="GO:0005886">
    <property type="term" value="C:plasma membrane"/>
    <property type="evidence" value="ECO:0007669"/>
    <property type="project" value="UniProtKB-SubCell"/>
</dbReference>
<organism evidence="8 9">
    <name type="scientific">Negativicoccus succinicivorans</name>
    <dbReference type="NCBI Taxonomy" id="620903"/>
    <lineage>
        <taxon>Bacteria</taxon>
        <taxon>Bacillati</taxon>
        <taxon>Bacillota</taxon>
        <taxon>Negativicutes</taxon>
        <taxon>Veillonellales</taxon>
        <taxon>Veillonellaceae</taxon>
        <taxon>Negativicoccus</taxon>
    </lineage>
</organism>
<dbReference type="EMBL" id="JACHHI010000006">
    <property type="protein sequence ID" value="MBB6478168.1"/>
    <property type="molecule type" value="Genomic_DNA"/>
</dbReference>
<protein>
    <submittedName>
        <fullName evidence="8">MFS family permease</fullName>
    </submittedName>
</protein>
<name>A0A841R5X1_9FIRM</name>
<evidence type="ECO:0000256" key="6">
    <source>
        <dbReference type="SAM" id="Phobius"/>
    </source>
</evidence>
<dbReference type="Pfam" id="PF07690">
    <property type="entry name" value="MFS_1"/>
    <property type="match status" value="1"/>
</dbReference>
<feature type="transmembrane region" description="Helical" evidence="6">
    <location>
        <begin position="44"/>
        <end position="64"/>
    </location>
</feature>
<dbReference type="PANTHER" id="PTHR23508">
    <property type="entry name" value="CARBOXYLIC ACID TRANSPORTER PROTEIN HOMOLOG"/>
    <property type="match status" value="1"/>
</dbReference>
<accession>A0A841R5X1</accession>
<evidence type="ECO:0000256" key="3">
    <source>
        <dbReference type="ARBA" id="ARBA00022692"/>
    </source>
</evidence>
<dbReference type="InterPro" id="IPR020846">
    <property type="entry name" value="MFS_dom"/>
</dbReference>
<feature type="transmembrane region" description="Helical" evidence="6">
    <location>
        <begin position="134"/>
        <end position="153"/>
    </location>
</feature>
<dbReference type="GO" id="GO:0046943">
    <property type="term" value="F:carboxylic acid transmembrane transporter activity"/>
    <property type="evidence" value="ECO:0007669"/>
    <property type="project" value="TreeGrafter"/>
</dbReference>
<feature type="transmembrane region" description="Helical" evidence="6">
    <location>
        <begin position="284"/>
        <end position="301"/>
    </location>
</feature>
<dbReference type="PROSITE" id="PS50850">
    <property type="entry name" value="MFS"/>
    <property type="match status" value="1"/>
</dbReference>
<feature type="domain" description="Major facilitator superfamily (MFS) profile" evidence="7">
    <location>
        <begin position="7"/>
        <end position="395"/>
    </location>
</feature>
<dbReference type="OrthoDB" id="9787026at2"/>
<sequence>MSYRNRILWSSIFGLGLESIDIMMLSFTLTSIMATFGLSGAQGGMISTVTNIGMLLGGIMFGLLADKYGRIKIFSYSILLFSIATAVIGFAPNIWWVAACRFLAGVGGGGEFGVGMAMLVEAFPRHERGKANSYVTIGGQVGAIIAALLAYFLLPVVGWRGLFIFGIIPVFLAVAVRYHLPETPQWLAAKEAAEAQGKSLNVSLSELVKTPRLAWTTVTLIIMSSVQVSGYFGLMTWLPSILQKQLGLTISGSALWTISTIVGMCLGMLLFGRFMDSLGAKKSYGIFLLCSAVSVLLYAYANSGIAILLGGAVVGFFANGMNAGYGTLISSFYPPNIRATANNTIFNIGRAIGGFSPIAIGYLLQYYTIGYAMLYFTVLYLISFAVMLTLKRDPSVVDAEEML</sequence>
<comment type="subcellular location">
    <subcellularLocation>
        <location evidence="1">Cell membrane</location>
        <topology evidence="1">Multi-pass membrane protein</topology>
    </subcellularLocation>
</comment>
<feature type="transmembrane region" description="Helical" evidence="6">
    <location>
        <begin position="254"/>
        <end position="272"/>
    </location>
</feature>
<feature type="transmembrane region" description="Helical" evidence="6">
    <location>
        <begin position="345"/>
        <end position="364"/>
    </location>
</feature>
<dbReference type="InterPro" id="IPR011701">
    <property type="entry name" value="MFS"/>
</dbReference>
<keyword evidence="5 6" id="KW-0472">Membrane</keyword>
<evidence type="ECO:0000259" key="7">
    <source>
        <dbReference type="PROSITE" id="PS50850"/>
    </source>
</evidence>
<feature type="transmembrane region" description="Helical" evidence="6">
    <location>
        <begin position="76"/>
        <end position="96"/>
    </location>
</feature>
<dbReference type="RefSeq" id="WP_159822458.1">
    <property type="nucleotide sequence ID" value="NZ_CABWNB010000002.1"/>
</dbReference>
<feature type="transmembrane region" description="Helical" evidence="6">
    <location>
        <begin position="159"/>
        <end position="180"/>
    </location>
</feature>
<dbReference type="Proteomes" id="UP000591941">
    <property type="component" value="Unassembled WGS sequence"/>
</dbReference>
<dbReference type="Gene3D" id="1.20.1250.20">
    <property type="entry name" value="MFS general substrate transporter like domains"/>
    <property type="match status" value="1"/>
</dbReference>
<evidence type="ECO:0000256" key="1">
    <source>
        <dbReference type="ARBA" id="ARBA00004651"/>
    </source>
</evidence>
<feature type="transmembrane region" description="Helical" evidence="6">
    <location>
        <begin position="370"/>
        <end position="390"/>
    </location>
</feature>
<gene>
    <name evidence="8" type="ORF">HNR45_001238</name>
</gene>
<comment type="caution">
    <text evidence="8">The sequence shown here is derived from an EMBL/GenBank/DDBJ whole genome shotgun (WGS) entry which is preliminary data.</text>
</comment>